<proteinExistence type="predicted"/>
<accession>A0A6C0JEZ9</accession>
<evidence type="ECO:0000256" key="1">
    <source>
        <dbReference type="SAM" id="Phobius"/>
    </source>
</evidence>
<dbReference type="EMBL" id="MN740356">
    <property type="protein sequence ID" value="QHU02348.1"/>
    <property type="molecule type" value="Genomic_DNA"/>
</dbReference>
<reference evidence="3" key="1">
    <citation type="journal article" date="2020" name="Nature">
        <title>Giant virus diversity and host interactions through global metagenomics.</title>
        <authorList>
            <person name="Schulz F."/>
            <person name="Roux S."/>
            <person name="Paez-Espino D."/>
            <person name="Jungbluth S."/>
            <person name="Walsh D.A."/>
            <person name="Denef V.J."/>
            <person name="McMahon K.D."/>
            <person name="Konstantinidis K.T."/>
            <person name="Eloe-Fadrosh E.A."/>
            <person name="Kyrpides N.C."/>
            <person name="Woyke T."/>
        </authorList>
    </citation>
    <scope>NUCLEOTIDE SEQUENCE</scope>
    <source>
        <strain evidence="3">GVMAG-M-3300025880-75</strain>
    </source>
</reference>
<evidence type="ECO:0000259" key="2">
    <source>
        <dbReference type="SMART" id="SM00507"/>
    </source>
</evidence>
<sequence>MKINFVIFLITVFLMANTYYDGRFTEYLTKGKKYYKIATFGFVGLSIYLFINKHPGESKNLIKHATELIKYMPVDSNTSDMLTPLFDFTNAREKINQMGQSNITPQTRRMMNSGGGRGGVKRCVSETKKKYVAAQQSWKCNMCNEQLSHTFQVDHKIDLQFGGDNSVSNLAALCNNCHADKTAANNL</sequence>
<dbReference type="GO" id="GO:0004519">
    <property type="term" value="F:endonuclease activity"/>
    <property type="evidence" value="ECO:0007669"/>
    <property type="project" value="InterPro"/>
</dbReference>
<feature type="domain" description="HNH nuclease" evidence="2">
    <location>
        <begin position="127"/>
        <end position="179"/>
    </location>
</feature>
<dbReference type="GO" id="GO:0008270">
    <property type="term" value="F:zinc ion binding"/>
    <property type="evidence" value="ECO:0007669"/>
    <property type="project" value="InterPro"/>
</dbReference>
<organism evidence="3">
    <name type="scientific">viral metagenome</name>
    <dbReference type="NCBI Taxonomy" id="1070528"/>
    <lineage>
        <taxon>unclassified sequences</taxon>
        <taxon>metagenomes</taxon>
        <taxon>organismal metagenomes</taxon>
    </lineage>
</organism>
<dbReference type="InterPro" id="IPR003615">
    <property type="entry name" value="HNH_nuc"/>
</dbReference>
<feature type="transmembrane region" description="Helical" evidence="1">
    <location>
        <begin position="34"/>
        <end position="51"/>
    </location>
</feature>
<dbReference type="CDD" id="cd00085">
    <property type="entry name" value="HNHc"/>
    <property type="match status" value="1"/>
</dbReference>
<name>A0A6C0JEZ9_9ZZZZ</name>
<dbReference type="AlphaFoldDB" id="A0A6C0JEZ9"/>
<dbReference type="SMART" id="SM00507">
    <property type="entry name" value="HNHc"/>
    <property type="match status" value="1"/>
</dbReference>
<evidence type="ECO:0000313" key="3">
    <source>
        <dbReference type="EMBL" id="QHU02348.1"/>
    </source>
</evidence>
<keyword evidence="1" id="KW-1133">Transmembrane helix</keyword>
<dbReference type="InterPro" id="IPR002711">
    <property type="entry name" value="HNH"/>
</dbReference>
<dbReference type="Pfam" id="PF01844">
    <property type="entry name" value="HNH"/>
    <property type="match status" value="1"/>
</dbReference>
<dbReference type="Gene3D" id="1.10.30.50">
    <property type="match status" value="1"/>
</dbReference>
<keyword evidence="1" id="KW-0472">Membrane</keyword>
<protein>
    <recommendedName>
        <fullName evidence="2">HNH nuclease domain-containing protein</fullName>
    </recommendedName>
</protein>
<keyword evidence="1" id="KW-0812">Transmembrane</keyword>
<dbReference type="GO" id="GO:0003676">
    <property type="term" value="F:nucleic acid binding"/>
    <property type="evidence" value="ECO:0007669"/>
    <property type="project" value="InterPro"/>
</dbReference>